<dbReference type="NCBIfam" id="TIGR02174">
    <property type="entry name" value="CXXU_selWTH"/>
    <property type="match status" value="1"/>
</dbReference>
<dbReference type="Proteomes" id="UP000194641">
    <property type="component" value="Unassembled WGS sequence"/>
</dbReference>
<keyword evidence="1" id="KW-0676">Redox-active center</keyword>
<dbReference type="EMBL" id="JOPA01000012">
    <property type="protein sequence ID" value="OUI94891.1"/>
    <property type="molecule type" value="Genomic_DNA"/>
</dbReference>
<evidence type="ECO:0000313" key="3">
    <source>
        <dbReference type="EMBL" id="GEN02902.1"/>
    </source>
</evidence>
<accession>A0A252AWN4</accession>
<evidence type="ECO:0000313" key="5">
    <source>
        <dbReference type="Proteomes" id="UP000032673"/>
    </source>
</evidence>
<dbReference type="Proteomes" id="UP000321104">
    <property type="component" value="Unassembled WGS sequence"/>
</dbReference>
<reference evidence="3 7" key="4">
    <citation type="submission" date="2019-07" db="EMBL/GenBank/DDBJ databases">
        <title>Whole genome shotgun sequence of Acetobacter indonesiensis NBRC 16471.</title>
        <authorList>
            <person name="Hosoyama A."/>
            <person name="Uohara A."/>
            <person name="Ohji S."/>
            <person name="Ichikawa N."/>
        </authorList>
    </citation>
    <scope>NUCLEOTIDE SEQUENCE [LARGE SCALE GENOMIC DNA]</scope>
    <source>
        <strain evidence="3 7">NBRC 16471</strain>
    </source>
</reference>
<reference evidence="2 5" key="1">
    <citation type="submission" date="2012-11" db="EMBL/GenBank/DDBJ databases">
        <title>Whole genome sequence of Acetobacter indonesiensis 5H-1.</title>
        <authorList>
            <person name="Azuma Y."/>
            <person name="Higashiura N."/>
            <person name="Hirakawa H."/>
            <person name="Matsushita K."/>
        </authorList>
    </citation>
    <scope>NUCLEOTIDE SEQUENCE [LARGE SCALE GENOMIC DNA]</scope>
    <source>
        <strain evidence="2 5">5H-1</strain>
    </source>
</reference>
<dbReference type="AlphaFoldDB" id="A0A252AWN4"/>
<dbReference type="SUPFAM" id="SSF52833">
    <property type="entry name" value="Thioredoxin-like"/>
    <property type="match status" value="1"/>
</dbReference>
<name>A0A252AWN4_9PROT</name>
<dbReference type="InterPro" id="IPR036249">
    <property type="entry name" value="Thioredoxin-like_sf"/>
</dbReference>
<dbReference type="PANTHER" id="PTHR36417:SF2">
    <property type="entry name" value="SELENOPROTEIN DOMAIN PROTEIN (AFU_ORTHOLOGUE AFUA_1G05220)"/>
    <property type="match status" value="1"/>
</dbReference>
<dbReference type="InterPro" id="IPR011893">
    <property type="entry name" value="Selenoprotein_Rdx-typ"/>
</dbReference>
<evidence type="ECO:0000256" key="1">
    <source>
        <dbReference type="ARBA" id="ARBA00023284"/>
    </source>
</evidence>
<comment type="caution">
    <text evidence="4">The sequence shown here is derived from an EMBL/GenBank/DDBJ whole genome shotgun (WGS) entry which is preliminary data.</text>
</comment>
<dbReference type="PANTHER" id="PTHR36417">
    <property type="entry name" value="SELENOPROTEIN DOMAIN PROTEIN (AFU_ORTHOLOGUE AFUA_1G05220)"/>
    <property type="match status" value="1"/>
</dbReference>
<reference evidence="6" key="3">
    <citation type="submission" date="2014-06" db="EMBL/GenBank/DDBJ databases">
        <authorList>
            <person name="Winans N.J."/>
            <person name="Newell P.D."/>
            <person name="Douglas A.E."/>
        </authorList>
    </citation>
    <scope>NUCLEOTIDE SEQUENCE [LARGE SCALE GENOMIC DNA]</scope>
</reference>
<dbReference type="EMBL" id="BJXQ01000004">
    <property type="protein sequence ID" value="GEN02902.1"/>
    <property type="molecule type" value="Genomic_DNA"/>
</dbReference>
<evidence type="ECO:0000313" key="6">
    <source>
        <dbReference type="Proteomes" id="UP000194641"/>
    </source>
</evidence>
<evidence type="ECO:0000313" key="4">
    <source>
        <dbReference type="EMBL" id="OUI94891.1"/>
    </source>
</evidence>
<gene>
    <name evidence="2" type="ORF">Abin_030_061</name>
    <name evidence="3" type="ORF">AIN02nite_09270</name>
    <name evidence="4" type="ORF">HK17_02415</name>
</gene>
<dbReference type="EMBL" id="BAMW01000030">
    <property type="protein sequence ID" value="GAN63518.1"/>
    <property type="molecule type" value="Genomic_DNA"/>
</dbReference>
<dbReference type="Gene3D" id="3.40.30.10">
    <property type="entry name" value="Glutaredoxin"/>
    <property type="match status" value="1"/>
</dbReference>
<reference evidence="4" key="2">
    <citation type="submission" date="2014-06" db="EMBL/GenBank/DDBJ databases">
        <authorList>
            <person name="Ju J."/>
            <person name="Zhang J."/>
        </authorList>
    </citation>
    <scope>NUCLEOTIDE SEQUENCE [LARGE SCALE GENOMIC DNA]</scope>
    <source>
        <strain evidence="4">DmL_051</strain>
    </source>
</reference>
<dbReference type="RefSeq" id="WP_084593557.1">
    <property type="nucleotide sequence ID" value="NZ_BAMW01000030.1"/>
</dbReference>
<proteinExistence type="predicted"/>
<dbReference type="Pfam" id="PF10262">
    <property type="entry name" value="Rdx"/>
    <property type="match status" value="1"/>
</dbReference>
<evidence type="ECO:0000313" key="2">
    <source>
        <dbReference type="EMBL" id="GAN63518.1"/>
    </source>
</evidence>
<protein>
    <submittedName>
        <fullName evidence="4">SelT/selW/selH selenoprotein</fullName>
    </submittedName>
</protein>
<dbReference type="Proteomes" id="UP000032673">
    <property type="component" value="Unassembled WGS sequence"/>
</dbReference>
<evidence type="ECO:0000313" key="7">
    <source>
        <dbReference type="Proteomes" id="UP000321104"/>
    </source>
</evidence>
<organism evidence="4 6">
    <name type="scientific">Acetobacter indonesiensis</name>
    <dbReference type="NCBI Taxonomy" id="104101"/>
    <lineage>
        <taxon>Bacteria</taxon>
        <taxon>Pseudomonadati</taxon>
        <taxon>Pseudomonadota</taxon>
        <taxon>Alphaproteobacteria</taxon>
        <taxon>Acetobacterales</taxon>
        <taxon>Acetobacteraceae</taxon>
        <taxon>Acetobacter</taxon>
    </lineage>
</organism>
<sequence length="106" mass="12031">MTAPNSTKPRISIRYCTQCNWLLRAGWMAQELLSTFGQDVGEVALIPDTGGHFEIQVENQVENQTIWERKNDGGFPDAKELKRRVRAIIAPERDLGHIDRHTGLDT</sequence>
<keyword evidence="5" id="KW-1185">Reference proteome</keyword>